<evidence type="ECO:0000313" key="2">
    <source>
        <dbReference type="Proteomes" id="UP001247805"/>
    </source>
</evidence>
<evidence type="ECO:0000313" key="1">
    <source>
        <dbReference type="EMBL" id="MDU0356399.1"/>
    </source>
</evidence>
<keyword evidence="2" id="KW-1185">Reference proteome</keyword>
<comment type="caution">
    <text evidence="1">The sequence shown here is derived from an EMBL/GenBank/DDBJ whole genome shotgun (WGS) entry which is preliminary data.</text>
</comment>
<gene>
    <name evidence="1" type="ORF">RS130_23125</name>
</gene>
<dbReference type="RefSeq" id="WP_316027884.1">
    <property type="nucleotide sequence ID" value="NZ_JAWDIO010000002.1"/>
</dbReference>
<reference evidence="1 2" key="1">
    <citation type="submission" date="2023-10" db="EMBL/GenBank/DDBJ databases">
        <title>Glaciecola aquimarina strain GGW-M5 nov., isolated from a coastal seawater.</title>
        <authorList>
            <person name="Bayburt H."/>
            <person name="Kim J.M."/>
            <person name="Choi B.J."/>
            <person name="Jeon C.O."/>
        </authorList>
    </citation>
    <scope>NUCLEOTIDE SEQUENCE [LARGE SCALE GENOMIC DNA]</scope>
    <source>
        <strain evidence="1 2">KCTC 32108</strain>
    </source>
</reference>
<sequence>MSSIINYGISETLKSVFAQLKETPGLNGNKYHSKDVEQLSQDIVCRNYGSVCYELSFLCWAVVNRSQLSVANSSTTHPFSSSTTLSTSPLLNFFGLSRT</sequence>
<dbReference type="Proteomes" id="UP001247805">
    <property type="component" value="Unassembled WGS sequence"/>
</dbReference>
<organism evidence="1 2">
    <name type="scientific">Paraglaciecola aquimarina</name>
    <dbReference type="NCBI Taxonomy" id="1235557"/>
    <lineage>
        <taxon>Bacteria</taxon>
        <taxon>Pseudomonadati</taxon>
        <taxon>Pseudomonadota</taxon>
        <taxon>Gammaproteobacteria</taxon>
        <taxon>Alteromonadales</taxon>
        <taxon>Alteromonadaceae</taxon>
        <taxon>Paraglaciecola</taxon>
    </lineage>
</organism>
<proteinExistence type="predicted"/>
<name>A0ABU3T2A0_9ALTE</name>
<accession>A0ABU3T2A0</accession>
<dbReference type="EMBL" id="JAWDIO010000002">
    <property type="protein sequence ID" value="MDU0356399.1"/>
    <property type="molecule type" value="Genomic_DNA"/>
</dbReference>
<protein>
    <submittedName>
        <fullName evidence="1">Uncharacterized protein</fullName>
    </submittedName>
</protein>